<evidence type="ECO:0000256" key="2">
    <source>
        <dbReference type="ARBA" id="ARBA00022723"/>
    </source>
</evidence>
<dbReference type="InterPro" id="IPR017941">
    <property type="entry name" value="Rieske_2Fe-2S"/>
</dbReference>
<keyword evidence="1" id="KW-0001">2Fe-2S</keyword>
<evidence type="ECO:0000256" key="3">
    <source>
        <dbReference type="ARBA" id="ARBA00023004"/>
    </source>
</evidence>
<name>A0A645BMY8_9ZZZZ</name>
<keyword evidence="2" id="KW-0479">Metal-binding</keyword>
<evidence type="ECO:0000256" key="1">
    <source>
        <dbReference type="ARBA" id="ARBA00022714"/>
    </source>
</evidence>
<keyword evidence="4" id="KW-0411">Iron-sulfur</keyword>
<evidence type="ECO:0000313" key="6">
    <source>
        <dbReference type="EMBL" id="MPM66615.1"/>
    </source>
</evidence>
<dbReference type="AlphaFoldDB" id="A0A645BMY8"/>
<dbReference type="Gene3D" id="2.102.10.10">
    <property type="entry name" value="Rieske [2Fe-2S] iron-sulphur domain"/>
    <property type="match status" value="1"/>
</dbReference>
<dbReference type="EMBL" id="VSSQ01021193">
    <property type="protein sequence ID" value="MPM66615.1"/>
    <property type="molecule type" value="Genomic_DNA"/>
</dbReference>
<evidence type="ECO:0000259" key="5">
    <source>
        <dbReference type="PROSITE" id="PS51296"/>
    </source>
</evidence>
<dbReference type="Pfam" id="PF00355">
    <property type="entry name" value="Rieske"/>
    <property type="match status" value="1"/>
</dbReference>
<dbReference type="SUPFAM" id="SSF50022">
    <property type="entry name" value="ISP domain"/>
    <property type="match status" value="1"/>
</dbReference>
<proteinExistence type="predicted"/>
<keyword evidence="3" id="KW-0408">Iron</keyword>
<dbReference type="InterPro" id="IPR036922">
    <property type="entry name" value="Rieske_2Fe-2S_sf"/>
</dbReference>
<comment type="caution">
    <text evidence="6">The sequence shown here is derived from an EMBL/GenBank/DDBJ whole genome shotgun (WGS) entry which is preliminary data.</text>
</comment>
<protein>
    <recommendedName>
        <fullName evidence="5">Rieske domain-containing protein</fullName>
    </recommendedName>
</protein>
<accession>A0A645BMY8</accession>
<dbReference type="GO" id="GO:0046872">
    <property type="term" value="F:metal ion binding"/>
    <property type="evidence" value="ECO:0007669"/>
    <property type="project" value="UniProtKB-KW"/>
</dbReference>
<reference evidence="6" key="1">
    <citation type="submission" date="2019-08" db="EMBL/GenBank/DDBJ databases">
        <authorList>
            <person name="Kucharzyk K."/>
            <person name="Murdoch R.W."/>
            <person name="Higgins S."/>
            <person name="Loffler F."/>
        </authorList>
    </citation>
    <scope>NUCLEOTIDE SEQUENCE</scope>
</reference>
<feature type="domain" description="Rieske" evidence="5">
    <location>
        <begin position="46"/>
        <end position="145"/>
    </location>
</feature>
<dbReference type="GO" id="GO:0051537">
    <property type="term" value="F:2 iron, 2 sulfur cluster binding"/>
    <property type="evidence" value="ECO:0007669"/>
    <property type="project" value="UniProtKB-KW"/>
</dbReference>
<evidence type="ECO:0000256" key="4">
    <source>
        <dbReference type="ARBA" id="ARBA00023014"/>
    </source>
</evidence>
<dbReference type="PROSITE" id="PS51257">
    <property type="entry name" value="PROKAR_LIPOPROTEIN"/>
    <property type="match status" value="1"/>
</dbReference>
<gene>
    <name evidence="6" type="ORF">SDC9_113525</name>
</gene>
<dbReference type="PROSITE" id="PS51296">
    <property type="entry name" value="RIESKE"/>
    <property type="match status" value="1"/>
</dbReference>
<sequence length="150" mass="16501">MRRSAPVLFITLLLSVVSCVDEASRFTVPYSRVFFRIDVNGLDSDLTFFGHKTFVQGRTVGEQTGYGGLLVFRTAEGSIFAYDLSCPHEDNREVKVQPADNGKAVCPKCGSVFVTMYGLGSVESGPSAEPLQRYTVRKDFGREGVFVITN</sequence>
<organism evidence="6">
    <name type="scientific">bioreactor metagenome</name>
    <dbReference type="NCBI Taxonomy" id="1076179"/>
    <lineage>
        <taxon>unclassified sequences</taxon>
        <taxon>metagenomes</taxon>
        <taxon>ecological metagenomes</taxon>
    </lineage>
</organism>